<name>A0A194AEZ8_9BACT</name>
<sequence>MIELLSEAAGTLIRLAVVPMGTDLCVAVFGGHRPHIGAVALAEPRPSLRDNRVTSATVSVLAVTGHKEDELARTVARDMASALNVRVSVSCGIHVDQAQHVHIREIVNAVDALTRQVIQQLQARGR</sequence>
<organism evidence="2 3">
    <name type="scientific">Desulfoplanes formicivorans</name>
    <dbReference type="NCBI Taxonomy" id="1592317"/>
    <lineage>
        <taxon>Bacteria</taxon>
        <taxon>Pseudomonadati</taxon>
        <taxon>Thermodesulfobacteriota</taxon>
        <taxon>Desulfovibrionia</taxon>
        <taxon>Desulfovibrionales</taxon>
        <taxon>Desulfoplanaceae</taxon>
        <taxon>Desulfoplanes</taxon>
    </lineage>
</organism>
<dbReference type="Pfam" id="PF21758">
    <property type="entry name" value="PAC_bac"/>
    <property type="match status" value="1"/>
</dbReference>
<reference evidence="3" key="1">
    <citation type="submission" date="2016-06" db="EMBL/GenBank/DDBJ databases">
        <title>Draft genome sequence of Desulfoplanes formicivorans strain Pf12B.</title>
        <authorList>
            <person name="Watanabe M."/>
            <person name="Kojima H."/>
            <person name="Fukui M."/>
        </authorList>
    </citation>
    <scope>NUCLEOTIDE SEQUENCE [LARGE SCALE GENOMIC DNA]</scope>
    <source>
        <strain evidence="3">Pf12B</strain>
    </source>
</reference>
<evidence type="ECO:0000313" key="2">
    <source>
        <dbReference type="EMBL" id="GAU08642.1"/>
    </source>
</evidence>
<comment type="caution">
    <text evidence="2">The sequence shown here is derived from an EMBL/GenBank/DDBJ whole genome shotgun (WGS) entry which is preliminary data.</text>
</comment>
<gene>
    <name evidence="2" type="ORF">DPF_1356</name>
</gene>
<evidence type="ECO:0000313" key="3">
    <source>
        <dbReference type="Proteomes" id="UP000095200"/>
    </source>
</evidence>
<dbReference type="InterPro" id="IPR048844">
    <property type="entry name" value="LpdD_chaperone-like"/>
</dbReference>
<dbReference type="OrthoDB" id="5878625at2"/>
<evidence type="ECO:0000259" key="1">
    <source>
        <dbReference type="Pfam" id="PF21758"/>
    </source>
</evidence>
<dbReference type="RefSeq" id="WP_069858333.1">
    <property type="nucleotide sequence ID" value="NZ_BDFE01000015.1"/>
</dbReference>
<dbReference type="Proteomes" id="UP000095200">
    <property type="component" value="Unassembled WGS sequence"/>
</dbReference>
<dbReference type="STRING" id="1592317.DPF_1356"/>
<feature type="domain" description="Prenylated flavin chaperone LpdD-like" evidence="1">
    <location>
        <begin position="10"/>
        <end position="122"/>
    </location>
</feature>
<dbReference type="AlphaFoldDB" id="A0A194AEZ8"/>
<proteinExistence type="predicted"/>
<dbReference type="EMBL" id="BDFE01000015">
    <property type="protein sequence ID" value="GAU08642.1"/>
    <property type="molecule type" value="Genomic_DNA"/>
</dbReference>
<keyword evidence="3" id="KW-1185">Reference proteome</keyword>
<accession>A0A194AEZ8</accession>
<protein>
    <recommendedName>
        <fullName evidence="1">Prenylated flavin chaperone LpdD-like domain-containing protein</fullName>
    </recommendedName>
</protein>